<evidence type="ECO:0000313" key="1">
    <source>
        <dbReference type="EMBL" id="TFK95868.1"/>
    </source>
</evidence>
<evidence type="ECO:0000313" key="2">
    <source>
        <dbReference type="Proteomes" id="UP000305067"/>
    </source>
</evidence>
<reference evidence="1 2" key="1">
    <citation type="journal article" date="2019" name="Nat. Ecol. Evol.">
        <title>Megaphylogeny resolves global patterns of mushroom evolution.</title>
        <authorList>
            <person name="Varga T."/>
            <person name="Krizsan K."/>
            <person name="Foldi C."/>
            <person name="Dima B."/>
            <person name="Sanchez-Garcia M."/>
            <person name="Sanchez-Ramirez S."/>
            <person name="Szollosi G.J."/>
            <person name="Szarkandi J.G."/>
            <person name="Papp V."/>
            <person name="Albert L."/>
            <person name="Andreopoulos W."/>
            <person name="Angelini C."/>
            <person name="Antonin V."/>
            <person name="Barry K.W."/>
            <person name="Bougher N.L."/>
            <person name="Buchanan P."/>
            <person name="Buyck B."/>
            <person name="Bense V."/>
            <person name="Catcheside P."/>
            <person name="Chovatia M."/>
            <person name="Cooper J."/>
            <person name="Damon W."/>
            <person name="Desjardin D."/>
            <person name="Finy P."/>
            <person name="Geml J."/>
            <person name="Haridas S."/>
            <person name="Hughes K."/>
            <person name="Justo A."/>
            <person name="Karasinski D."/>
            <person name="Kautmanova I."/>
            <person name="Kiss B."/>
            <person name="Kocsube S."/>
            <person name="Kotiranta H."/>
            <person name="LaButti K.M."/>
            <person name="Lechner B.E."/>
            <person name="Liimatainen K."/>
            <person name="Lipzen A."/>
            <person name="Lukacs Z."/>
            <person name="Mihaltcheva S."/>
            <person name="Morgado L.N."/>
            <person name="Niskanen T."/>
            <person name="Noordeloos M.E."/>
            <person name="Ohm R.A."/>
            <person name="Ortiz-Santana B."/>
            <person name="Ovrebo C."/>
            <person name="Racz N."/>
            <person name="Riley R."/>
            <person name="Savchenko A."/>
            <person name="Shiryaev A."/>
            <person name="Soop K."/>
            <person name="Spirin V."/>
            <person name="Szebenyi C."/>
            <person name="Tomsovsky M."/>
            <person name="Tulloss R.E."/>
            <person name="Uehling J."/>
            <person name="Grigoriev I.V."/>
            <person name="Vagvolgyi C."/>
            <person name="Papp T."/>
            <person name="Martin F.M."/>
            <person name="Miettinen O."/>
            <person name="Hibbett D.S."/>
            <person name="Nagy L.G."/>
        </authorList>
    </citation>
    <scope>NUCLEOTIDE SEQUENCE [LARGE SCALE GENOMIC DNA]</scope>
    <source>
        <strain evidence="1 2">CBS 309.79</strain>
    </source>
</reference>
<dbReference type="AlphaFoldDB" id="A0A5C3Q6M6"/>
<gene>
    <name evidence="1" type="ORF">BDV98DRAFT_471943</name>
</gene>
<organism evidence="1 2">
    <name type="scientific">Pterulicium gracile</name>
    <dbReference type="NCBI Taxonomy" id="1884261"/>
    <lineage>
        <taxon>Eukaryota</taxon>
        <taxon>Fungi</taxon>
        <taxon>Dikarya</taxon>
        <taxon>Basidiomycota</taxon>
        <taxon>Agaricomycotina</taxon>
        <taxon>Agaricomycetes</taxon>
        <taxon>Agaricomycetidae</taxon>
        <taxon>Agaricales</taxon>
        <taxon>Pleurotineae</taxon>
        <taxon>Pterulaceae</taxon>
        <taxon>Pterulicium</taxon>
    </lineage>
</organism>
<dbReference type="Proteomes" id="UP000305067">
    <property type="component" value="Unassembled WGS sequence"/>
</dbReference>
<sequence>QGNGCVSDYAAVFQELCIGTDRLDTNNRDCFLEHLSKDIKDNLVVVEDNKRVPLQSSSTRLFGWMINVMSALQQRRTRKPSCMAIIYIPDFACQLASQCQYYLFCTPAAPAAPSCDPNVMEINAARVQPCAPAAGNGYMPEQSRACLHRRCYRCGSLDHRSADSNYARKTCGNCGRPGNHKPVYMSKL</sequence>
<keyword evidence="2" id="KW-1185">Reference proteome</keyword>
<accession>A0A5C3Q6M6</accession>
<name>A0A5C3Q6M6_9AGAR</name>
<feature type="non-terminal residue" evidence="1">
    <location>
        <position position="188"/>
    </location>
</feature>
<protein>
    <recommendedName>
        <fullName evidence="3">Retrotransposon gag domain-containing protein</fullName>
    </recommendedName>
</protein>
<proteinExistence type="predicted"/>
<evidence type="ECO:0008006" key="3">
    <source>
        <dbReference type="Google" id="ProtNLM"/>
    </source>
</evidence>
<dbReference type="STRING" id="1884261.A0A5C3Q6M6"/>
<dbReference type="EMBL" id="ML178872">
    <property type="protein sequence ID" value="TFK95868.1"/>
    <property type="molecule type" value="Genomic_DNA"/>
</dbReference>
<feature type="non-terminal residue" evidence="1">
    <location>
        <position position="1"/>
    </location>
</feature>